<dbReference type="InterPro" id="IPR027417">
    <property type="entry name" value="P-loop_NTPase"/>
</dbReference>
<dbReference type="InterPro" id="IPR011990">
    <property type="entry name" value="TPR-like_helical_dom_sf"/>
</dbReference>
<reference evidence="1" key="2">
    <citation type="submission" date="2021-01" db="EMBL/GenBank/DDBJ databases">
        <authorList>
            <person name="Hahn C.R."/>
            <person name="Youssef N.H."/>
            <person name="Elshahed M."/>
        </authorList>
    </citation>
    <scope>NUCLEOTIDE SEQUENCE</scope>
    <source>
        <strain evidence="1">Zod_Metabat.24</strain>
    </source>
</reference>
<comment type="caution">
    <text evidence="1">The sequence shown here is derived from an EMBL/GenBank/DDBJ whole genome shotgun (WGS) entry which is preliminary data.</text>
</comment>
<dbReference type="SUPFAM" id="SSF48452">
    <property type="entry name" value="TPR-like"/>
    <property type="match status" value="2"/>
</dbReference>
<dbReference type="Gene3D" id="3.40.50.300">
    <property type="entry name" value="P-loop containing nucleotide triphosphate hydrolases"/>
    <property type="match status" value="1"/>
</dbReference>
<evidence type="ECO:0000313" key="2">
    <source>
        <dbReference type="Proteomes" id="UP000809273"/>
    </source>
</evidence>
<dbReference type="Gene3D" id="1.25.40.10">
    <property type="entry name" value="Tetratricopeptide repeat domain"/>
    <property type="match status" value="2"/>
</dbReference>
<dbReference type="AlphaFoldDB" id="A0A9D8KCI4"/>
<dbReference type="SMART" id="SM00028">
    <property type="entry name" value="TPR"/>
    <property type="match status" value="4"/>
</dbReference>
<proteinExistence type="predicted"/>
<sequence length="714" mass="82224">MEILIGLFITLAGALIIFACNKFIYEPIKKWRKHFKIIWRSVDSLSHIDVLDLRGLKKYGFNNFYEDREYDKEILDKISKGENILLVGNPLAGKTRSIYESLKKLDKSYYILIPRPIDMETGDYKIPIFFRFWKTRKAKKILFIDDLNKFILKQRNYLTQLFENIDENIVIVSTCRTGSELDQFFKSGHAYIFKNVIKASKISKENGKAIAENAGVKFPKRFDGNIGSIFLPLTTMIERYNNSTLEERGILRTIKRLYGIGIYEENERFSINRIRKICKESEGIKKENYEWINLLNGLKDNGFFELNKDLIEIEEAYLINVIVDKVSLEDFHEMLKIFHGDPEALYSLGNRAFSIGEVFSEKADLMKVSIEAHNGALKFWTKKSNPVKYGGAKNSLGSAYMRLSEVENTKEKIKENIIMAIKAFNEALKAITIKEYPEYYAMTKMNIGEAHRILSDFEERKENAKKAIESHKEALKIYKPNRLSRNYAKIHGNLGIAYWILSEEENEAENAKFAIASFEEALKVFNIERFPIDYAKTQMNLGGAYLRLSEVEEKAKNAKLAIKSYKEALKIRAIDNFPIQYAQTQTGLGASYGTLSEVENKKGNAKKAISACDEALRVYTNDRYPMKYADIQINLIPVYGILAEVENPAENIKIMINKANEALRFYTKDEFPIQFQQIVQNVSIAVARLKKLINEGKIKINPSLSNLNPQKPKK</sequence>
<accession>A0A9D8KCI4</accession>
<organism evidence="1 2">
    <name type="scientific">Candidatus Zymogenus saltonus</name>
    <dbReference type="NCBI Taxonomy" id="2844893"/>
    <lineage>
        <taxon>Bacteria</taxon>
        <taxon>Deltaproteobacteria</taxon>
        <taxon>Candidatus Zymogenia</taxon>
        <taxon>Candidatus Zymogeniales</taxon>
        <taxon>Candidatus Zymogenaceae</taxon>
        <taxon>Candidatus Zymogenus</taxon>
    </lineage>
</organism>
<name>A0A9D8KCI4_9DELT</name>
<gene>
    <name evidence="1" type="ORF">JW984_01885</name>
</gene>
<dbReference type="Proteomes" id="UP000809273">
    <property type="component" value="Unassembled WGS sequence"/>
</dbReference>
<protein>
    <recommendedName>
        <fullName evidence="3">Tetratricopeptide repeat protein</fullName>
    </recommendedName>
</protein>
<reference evidence="1" key="1">
    <citation type="journal article" date="2021" name="Environ. Microbiol.">
        <title>Genomic characterization of three novel Desulfobacterota classes expand the metabolic and phylogenetic diversity of the phylum.</title>
        <authorList>
            <person name="Murphy C.L."/>
            <person name="Biggerstaff J."/>
            <person name="Eichhorn A."/>
            <person name="Ewing E."/>
            <person name="Shahan R."/>
            <person name="Soriano D."/>
            <person name="Stewart S."/>
            <person name="VanMol K."/>
            <person name="Walker R."/>
            <person name="Walters P."/>
            <person name="Elshahed M.S."/>
            <person name="Youssef N.H."/>
        </authorList>
    </citation>
    <scope>NUCLEOTIDE SEQUENCE</scope>
    <source>
        <strain evidence="1">Zod_Metabat.24</strain>
    </source>
</reference>
<evidence type="ECO:0000313" key="1">
    <source>
        <dbReference type="EMBL" id="MBN1571927.1"/>
    </source>
</evidence>
<dbReference type="SUPFAM" id="SSF52540">
    <property type="entry name" value="P-loop containing nucleoside triphosphate hydrolases"/>
    <property type="match status" value="1"/>
</dbReference>
<evidence type="ECO:0008006" key="3">
    <source>
        <dbReference type="Google" id="ProtNLM"/>
    </source>
</evidence>
<dbReference type="EMBL" id="JAFGIX010000009">
    <property type="protein sequence ID" value="MBN1571927.1"/>
    <property type="molecule type" value="Genomic_DNA"/>
</dbReference>
<dbReference type="InterPro" id="IPR019734">
    <property type="entry name" value="TPR_rpt"/>
</dbReference>